<dbReference type="Gene3D" id="3.40.50.11110">
    <property type="entry name" value="Sialyltransferase, C-terminal GT-B Rossman nucleotide-binding domain"/>
    <property type="match status" value="1"/>
</dbReference>
<reference evidence="2 3" key="1">
    <citation type="submission" date="2020-08" db="EMBL/GenBank/DDBJ databases">
        <title>Genome public.</title>
        <authorList>
            <person name="Liu C."/>
            <person name="Sun Q."/>
        </authorList>
    </citation>
    <scope>NUCLEOTIDE SEQUENCE [LARGE SCALE GENOMIC DNA]</scope>
    <source>
        <strain evidence="2 3">BX2</strain>
    </source>
</reference>
<dbReference type="EMBL" id="JACOOI010000024">
    <property type="protein sequence ID" value="MBC5644976.1"/>
    <property type="molecule type" value="Genomic_DNA"/>
</dbReference>
<keyword evidence="3" id="KW-1185">Reference proteome</keyword>
<evidence type="ECO:0000313" key="2">
    <source>
        <dbReference type="EMBL" id="MBC5644976.1"/>
    </source>
</evidence>
<evidence type="ECO:0008006" key="4">
    <source>
        <dbReference type="Google" id="ProtNLM"/>
    </source>
</evidence>
<proteinExistence type="predicted"/>
<organism evidence="2 3">
    <name type="scientific">Parabacteroides segnis</name>
    <dbReference type="NCBI Taxonomy" id="2763058"/>
    <lineage>
        <taxon>Bacteria</taxon>
        <taxon>Pseudomonadati</taxon>
        <taxon>Bacteroidota</taxon>
        <taxon>Bacteroidia</taxon>
        <taxon>Bacteroidales</taxon>
        <taxon>Tannerellaceae</taxon>
        <taxon>Parabacteroides</taxon>
    </lineage>
</organism>
<gene>
    <name evidence="2" type="ORF">H8S77_19030</name>
</gene>
<comment type="caution">
    <text evidence="2">The sequence shown here is derived from an EMBL/GenBank/DDBJ whole genome shotgun (WGS) entry which is preliminary data.</text>
</comment>
<accession>A0ABR7E6J5</accession>
<feature type="transmembrane region" description="Helical" evidence="1">
    <location>
        <begin position="12"/>
        <end position="29"/>
    </location>
</feature>
<evidence type="ECO:0000313" key="3">
    <source>
        <dbReference type="Proteomes" id="UP000644010"/>
    </source>
</evidence>
<dbReference type="Pfam" id="PF07922">
    <property type="entry name" value="Glyco_transf_52"/>
    <property type="match status" value="1"/>
</dbReference>
<evidence type="ECO:0000256" key="1">
    <source>
        <dbReference type="SAM" id="Phobius"/>
    </source>
</evidence>
<dbReference type="InterPro" id="IPR012477">
    <property type="entry name" value="Glyco_transf_52"/>
</dbReference>
<keyword evidence="1" id="KW-1133">Transmembrane helix</keyword>
<keyword evidence="1" id="KW-0472">Membrane</keyword>
<name>A0ABR7E6J5_9BACT</name>
<sequence>MKILRVFNKRYKALFYLSGAYTLFLYLLVKPCKTEETLFLFTAIPQVPQHLKKRINYVMLANDRTSGLRKAVNMLHDIFLIRLLAFLYKKTPFYLVSNHYFLHFFERVTGIEDGLINYIYDPDLRIIPRSNACKNLLFGPMYPDYGYSEKIGKIYLTGICPIPEALAGRAEVIDIRRLWEQKSAEEKQEITGLFLPGGTDVLLSSGREVILMTQPFSEDGLITESEKISIYKALAIGYEEKKLIIKSHPRERTDYSVCFPDAMIIGGFCPMELLVLTGLKVKTAISFNSTASHQFGESVEKVELGKEAFERLRDHKDAQEIMELISQKVKRYENNPL</sequence>
<dbReference type="Proteomes" id="UP000644010">
    <property type="component" value="Unassembled WGS sequence"/>
</dbReference>
<protein>
    <recommendedName>
        <fullName evidence="4">Glycosyltransferase family 52</fullName>
    </recommendedName>
</protein>
<keyword evidence="1" id="KW-0812">Transmembrane</keyword>
<dbReference type="RefSeq" id="WP_186960739.1">
    <property type="nucleotide sequence ID" value="NZ_JACOOI010000024.1"/>
</dbReference>